<name>A0A7T8GK16_CALRO</name>
<organism evidence="1 2">
    <name type="scientific">Caligus rogercresseyi</name>
    <name type="common">Sea louse</name>
    <dbReference type="NCBI Taxonomy" id="217165"/>
    <lineage>
        <taxon>Eukaryota</taxon>
        <taxon>Metazoa</taxon>
        <taxon>Ecdysozoa</taxon>
        <taxon>Arthropoda</taxon>
        <taxon>Crustacea</taxon>
        <taxon>Multicrustacea</taxon>
        <taxon>Hexanauplia</taxon>
        <taxon>Copepoda</taxon>
        <taxon>Siphonostomatoida</taxon>
        <taxon>Caligidae</taxon>
        <taxon>Caligus</taxon>
    </lineage>
</organism>
<keyword evidence="2" id="KW-1185">Reference proteome</keyword>
<dbReference type="AlphaFoldDB" id="A0A7T8GK16"/>
<protein>
    <submittedName>
        <fullName evidence="1">Uncharacterized protein</fullName>
    </submittedName>
</protein>
<proteinExistence type="predicted"/>
<evidence type="ECO:0000313" key="2">
    <source>
        <dbReference type="Proteomes" id="UP000595437"/>
    </source>
</evidence>
<dbReference type="Proteomes" id="UP000595437">
    <property type="component" value="Chromosome 21"/>
</dbReference>
<accession>A0A7T8GK16</accession>
<evidence type="ECO:0000313" key="1">
    <source>
        <dbReference type="EMBL" id="QQP31501.1"/>
    </source>
</evidence>
<dbReference type="EMBL" id="CP045910">
    <property type="protein sequence ID" value="QQP31501.1"/>
    <property type="molecule type" value="Genomic_DNA"/>
</dbReference>
<gene>
    <name evidence="1" type="ORF">FKW44_025117</name>
</gene>
<reference evidence="2" key="1">
    <citation type="submission" date="2021-01" db="EMBL/GenBank/DDBJ databases">
        <title>Caligus Genome Assembly.</title>
        <authorList>
            <person name="Gallardo-Escarate C."/>
        </authorList>
    </citation>
    <scope>NUCLEOTIDE SEQUENCE [LARGE SCALE GENOMIC DNA]</scope>
</reference>
<sequence>MDALDVLQKEAVHIVTNMSQDMLQTLVSEASSDKIQGQSEDEPTIYMEDQVLVNSRWITELENRIKNLETK</sequence>